<organism evidence="1 2">
    <name type="scientific">Nocardioides simplex</name>
    <name type="common">Arthrobacter simplex</name>
    <dbReference type="NCBI Taxonomy" id="2045"/>
    <lineage>
        <taxon>Bacteria</taxon>
        <taxon>Bacillati</taxon>
        <taxon>Actinomycetota</taxon>
        <taxon>Actinomycetes</taxon>
        <taxon>Propionibacteriales</taxon>
        <taxon>Nocardioidaceae</taxon>
        <taxon>Pimelobacter</taxon>
    </lineage>
</organism>
<gene>
    <name evidence="1" type="ORF">KR76_09035</name>
</gene>
<sequence length="236" mass="25517">MPLLITRMTRALVGLAVAAGLAVVVAAPPAQATNATCTSSPRWVASHATWGVPSRMRVTYGEHFSFSAQLDTHCVGNTDPVQGTIWAGDTQFQVSADRGRTWRTVDSEPSYLVRWEGTWSIKRAVWVRVHTTGGRSYANDTWAPSTSSVVKLSVARHATLRVSGTRAKVAVAPAKSIRGLRVAVQVKRQGKWRTVQRPRASRRGVAVARLPRASQGAPVRVVLPAARGLARSVVRP</sequence>
<dbReference type="EMBL" id="CP009896">
    <property type="protein sequence ID" value="AIY16871.1"/>
    <property type="molecule type" value="Genomic_DNA"/>
</dbReference>
<dbReference type="HOGENOM" id="CLU_1174447_0_0_11"/>
<dbReference type="KEGG" id="psim:KR76_09035"/>
<dbReference type="STRING" id="2045.KR76_09035"/>
<dbReference type="AlphaFoldDB" id="A0A0A1DHL3"/>
<protein>
    <submittedName>
        <fullName evidence="1">Uncharacterized protein</fullName>
    </submittedName>
</protein>
<reference evidence="1 2" key="1">
    <citation type="journal article" date="2015" name="Genome Announc.">
        <title>Complete Genome Sequence of Steroid-Transforming Nocardioides simplex VKM Ac-2033D.</title>
        <authorList>
            <person name="Shtratnikova V.Y."/>
            <person name="Schelkunov M.I."/>
            <person name="Pekov Y.A."/>
            <person name="Fokina V.V."/>
            <person name="Logacheva M.D."/>
            <person name="Sokolov S.L."/>
            <person name="Bragin E.Y."/>
            <person name="Ashapkin V.V."/>
            <person name="Donova M.V."/>
        </authorList>
    </citation>
    <scope>NUCLEOTIDE SEQUENCE [LARGE SCALE GENOMIC DNA]</scope>
    <source>
        <strain evidence="1 2">VKM Ac-2033D</strain>
    </source>
</reference>
<dbReference type="RefSeq" id="WP_038677831.1">
    <property type="nucleotide sequence ID" value="NZ_BJMC01000008.1"/>
</dbReference>
<keyword evidence="2" id="KW-1185">Reference proteome</keyword>
<dbReference type="GeneID" id="96609048"/>
<evidence type="ECO:0000313" key="1">
    <source>
        <dbReference type="EMBL" id="AIY16871.1"/>
    </source>
</evidence>
<evidence type="ECO:0000313" key="2">
    <source>
        <dbReference type="Proteomes" id="UP000030300"/>
    </source>
</evidence>
<proteinExistence type="predicted"/>
<name>A0A0A1DHL3_NOCSI</name>
<accession>A0A0A1DHL3</accession>
<dbReference type="Proteomes" id="UP000030300">
    <property type="component" value="Chromosome"/>
</dbReference>